<evidence type="ECO:0000256" key="8">
    <source>
        <dbReference type="SAM" id="MobiDB-lite"/>
    </source>
</evidence>
<feature type="compositionally biased region" description="Basic and acidic residues" evidence="8">
    <location>
        <begin position="345"/>
        <end position="357"/>
    </location>
</feature>
<dbReference type="InterPro" id="IPR019775">
    <property type="entry name" value="WD40_repeat_CS"/>
</dbReference>
<feature type="repeat" description="WD" evidence="7">
    <location>
        <begin position="1200"/>
        <end position="1214"/>
    </location>
</feature>
<evidence type="ECO:0000256" key="4">
    <source>
        <dbReference type="ARBA" id="ARBA00022574"/>
    </source>
</evidence>
<dbReference type="GO" id="GO:0061630">
    <property type="term" value="F:ubiquitin protein ligase activity"/>
    <property type="evidence" value="ECO:0007669"/>
    <property type="project" value="UniProtKB-EC"/>
</dbReference>
<dbReference type="InterPro" id="IPR013083">
    <property type="entry name" value="Znf_RING/FYVE/PHD"/>
</dbReference>
<dbReference type="SMART" id="SM00320">
    <property type="entry name" value="WD40"/>
    <property type="match status" value="5"/>
</dbReference>
<keyword evidence="4 7" id="KW-0853">WD repeat</keyword>
<dbReference type="PROSITE" id="PS00678">
    <property type="entry name" value="WD_REPEATS_1"/>
    <property type="match status" value="1"/>
</dbReference>
<dbReference type="InterPro" id="IPR015943">
    <property type="entry name" value="WD40/YVTN_repeat-like_dom_sf"/>
</dbReference>
<dbReference type="InterPro" id="IPR056514">
    <property type="entry name" value="ARM_LIN_2nd"/>
</dbReference>
<evidence type="ECO:0000313" key="11">
    <source>
        <dbReference type="Proteomes" id="UP001454036"/>
    </source>
</evidence>
<dbReference type="InterPro" id="IPR045210">
    <property type="entry name" value="RING-Ubox_PUB"/>
</dbReference>
<protein>
    <recommendedName>
        <fullName evidence="3">RING-type E3 ubiquitin transferase</fullName>
        <ecNumber evidence="3">2.3.2.27</ecNumber>
    </recommendedName>
</protein>
<proteinExistence type="predicted"/>
<dbReference type="GO" id="GO:0016567">
    <property type="term" value="P:protein ubiquitination"/>
    <property type="evidence" value="ECO:0007669"/>
    <property type="project" value="InterPro"/>
</dbReference>
<dbReference type="InterPro" id="IPR016024">
    <property type="entry name" value="ARM-type_fold"/>
</dbReference>
<dbReference type="EC" id="2.3.2.27" evidence="3"/>
<dbReference type="Pfam" id="PF23568">
    <property type="entry name" value="ARM_LIN"/>
    <property type="match status" value="1"/>
</dbReference>
<dbReference type="SMART" id="SM00504">
    <property type="entry name" value="Ubox"/>
    <property type="match status" value="1"/>
</dbReference>
<dbReference type="PROSITE" id="PS50294">
    <property type="entry name" value="WD_REPEATS_REGION"/>
    <property type="match status" value="2"/>
</dbReference>
<feature type="domain" description="U-box" evidence="9">
    <location>
        <begin position="503"/>
        <end position="578"/>
    </location>
</feature>
<dbReference type="InterPro" id="IPR056512">
    <property type="entry name" value="LIN_N"/>
</dbReference>
<dbReference type="Pfam" id="PF04564">
    <property type="entry name" value="U-box"/>
    <property type="match status" value="1"/>
</dbReference>
<evidence type="ECO:0000256" key="2">
    <source>
        <dbReference type="ARBA" id="ARBA00004906"/>
    </source>
</evidence>
<dbReference type="Pfam" id="PF23654">
    <property type="entry name" value="ARM_LIN_2nd"/>
    <property type="match status" value="1"/>
</dbReference>
<dbReference type="InterPro" id="IPR001680">
    <property type="entry name" value="WD40_rpt"/>
</dbReference>
<comment type="pathway">
    <text evidence="2">Protein modification; protein ubiquitination.</text>
</comment>
<keyword evidence="5" id="KW-0808">Transferase</keyword>
<evidence type="ECO:0000259" key="9">
    <source>
        <dbReference type="PROSITE" id="PS51698"/>
    </source>
</evidence>
<feature type="compositionally biased region" description="Low complexity" evidence="8">
    <location>
        <begin position="430"/>
        <end position="444"/>
    </location>
</feature>
<dbReference type="Pfam" id="PF00400">
    <property type="entry name" value="WD40"/>
    <property type="match status" value="2"/>
</dbReference>
<dbReference type="InterPro" id="IPR003613">
    <property type="entry name" value="Ubox_domain"/>
</dbReference>
<dbReference type="PANTHER" id="PTHR47446">
    <property type="entry name" value="RING-TYPE E3 UBIQUITIN TRANSFERASE"/>
    <property type="match status" value="1"/>
</dbReference>
<dbReference type="PROSITE" id="PS50082">
    <property type="entry name" value="WD_REPEATS_2"/>
    <property type="match status" value="3"/>
</dbReference>
<dbReference type="InterPro" id="IPR020472">
    <property type="entry name" value="WD40_PAC1"/>
</dbReference>
<gene>
    <name evidence="10" type="ORF">LIER_10751</name>
</gene>
<dbReference type="Gene3D" id="2.130.10.10">
    <property type="entry name" value="YVTN repeat-like/Quinoprotein amine dehydrogenase"/>
    <property type="match status" value="2"/>
</dbReference>
<feature type="compositionally biased region" description="Basic and acidic residues" evidence="8">
    <location>
        <begin position="448"/>
        <end position="464"/>
    </location>
</feature>
<evidence type="ECO:0000313" key="10">
    <source>
        <dbReference type="EMBL" id="GAA0152215.1"/>
    </source>
</evidence>
<reference evidence="10 11" key="1">
    <citation type="submission" date="2024-01" db="EMBL/GenBank/DDBJ databases">
        <title>The complete chloroplast genome sequence of Lithospermum erythrorhizon: insights into the phylogenetic relationship among Boraginaceae species and the maternal lineages of purple gromwells.</title>
        <authorList>
            <person name="Okada T."/>
            <person name="Watanabe K."/>
        </authorList>
    </citation>
    <scope>NUCLEOTIDE SEQUENCE [LARGE SCALE GENOMIC DNA]</scope>
</reference>
<dbReference type="SUPFAM" id="SSF57850">
    <property type="entry name" value="RING/U-box"/>
    <property type="match status" value="1"/>
</dbReference>
<dbReference type="SUPFAM" id="SSF50978">
    <property type="entry name" value="WD40 repeat-like"/>
    <property type="match status" value="1"/>
</dbReference>
<dbReference type="SUPFAM" id="SSF48371">
    <property type="entry name" value="ARM repeat"/>
    <property type="match status" value="1"/>
</dbReference>
<comment type="catalytic activity">
    <reaction evidence="1">
        <text>S-ubiquitinyl-[E2 ubiquitin-conjugating enzyme]-L-cysteine + [acceptor protein]-L-lysine = [E2 ubiquitin-conjugating enzyme]-L-cysteine + N(6)-ubiquitinyl-[acceptor protein]-L-lysine.</text>
        <dbReference type="EC" id="2.3.2.27"/>
    </reaction>
</comment>
<organism evidence="10 11">
    <name type="scientific">Lithospermum erythrorhizon</name>
    <name type="common">Purple gromwell</name>
    <name type="synonym">Lithospermum officinale var. erythrorhizon</name>
    <dbReference type="NCBI Taxonomy" id="34254"/>
    <lineage>
        <taxon>Eukaryota</taxon>
        <taxon>Viridiplantae</taxon>
        <taxon>Streptophyta</taxon>
        <taxon>Embryophyta</taxon>
        <taxon>Tracheophyta</taxon>
        <taxon>Spermatophyta</taxon>
        <taxon>Magnoliopsida</taxon>
        <taxon>eudicotyledons</taxon>
        <taxon>Gunneridae</taxon>
        <taxon>Pentapetalae</taxon>
        <taxon>asterids</taxon>
        <taxon>lamiids</taxon>
        <taxon>Boraginales</taxon>
        <taxon>Boraginaceae</taxon>
        <taxon>Boraginoideae</taxon>
        <taxon>Lithospermeae</taxon>
        <taxon>Lithospermum</taxon>
    </lineage>
</organism>
<dbReference type="Gene3D" id="1.25.10.10">
    <property type="entry name" value="Leucine-rich Repeat Variant"/>
    <property type="match status" value="1"/>
</dbReference>
<feature type="compositionally biased region" description="Polar residues" evidence="8">
    <location>
        <begin position="316"/>
        <end position="330"/>
    </location>
</feature>
<evidence type="ECO:0000256" key="3">
    <source>
        <dbReference type="ARBA" id="ARBA00012483"/>
    </source>
</evidence>
<keyword evidence="11" id="KW-1185">Reference proteome</keyword>
<evidence type="ECO:0000256" key="1">
    <source>
        <dbReference type="ARBA" id="ARBA00000900"/>
    </source>
</evidence>
<evidence type="ECO:0000256" key="7">
    <source>
        <dbReference type="PROSITE-ProRule" id="PRU00221"/>
    </source>
</evidence>
<evidence type="ECO:0000256" key="6">
    <source>
        <dbReference type="ARBA" id="ARBA00022737"/>
    </source>
</evidence>
<dbReference type="Proteomes" id="UP001454036">
    <property type="component" value="Unassembled WGS sequence"/>
</dbReference>
<dbReference type="PRINTS" id="PR00320">
    <property type="entry name" value="GPROTEINBRPT"/>
</dbReference>
<dbReference type="InterPro" id="IPR036322">
    <property type="entry name" value="WD40_repeat_dom_sf"/>
</dbReference>
<evidence type="ECO:0000256" key="5">
    <source>
        <dbReference type="ARBA" id="ARBA00022679"/>
    </source>
</evidence>
<comment type="caution">
    <text evidence="10">The sequence shown here is derived from an EMBL/GenBank/DDBJ whole genome shotgun (WGS) entry which is preliminary data.</text>
</comment>
<dbReference type="Pfam" id="PF23628">
    <property type="entry name" value="ARM_LIN_C"/>
    <property type="match status" value="1"/>
</dbReference>
<dbReference type="PANTHER" id="PTHR47446:SF3">
    <property type="entry name" value="RING-TYPE E3 UBIQUITIN TRANSFERASE"/>
    <property type="match status" value="1"/>
</dbReference>
<dbReference type="InterPro" id="IPR055566">
    <property type="entry name" value="ARM_LIN"/>
</dbReference>
<feature type="repeat" description="WD" evidence="7">
    <location>
        <begin position="1442"/>
        <end position="1469"/>
    </location>
</feature>
<dbReference type="CDD" id="cd16664">
    <property type="entry name" value="RING-Ubox_PUB"/>
    <property type="match status" value="1"/>
</dbReference>
<name>A0AAV3PKK8_LITER</name>
<dbReference type="PROSITE" id="PS51698">
    <property type="entry name" value="U_BOX"/>
    <property type="match status" value="1"/>
</dbReference>
<dbReference type="InterPro" id="IPR052858">
    <property type="entry name" value="E3_ubiquitin-ligase_LIN"/>
</dbReference>
<accession>A0AAV3PKK8</accession>
<dbReference type="Gene3D" id="3.30.40.10">
    <property type="entry name" value="Zinc/RING finger domain, C3HC4 (zinc finger)"/>
    <property type="match status" value="1"/>
</dbReference>
<feature type="region of interest" description="Disordered" evidence="8">
    <location>
        <begin position="316"/>
        <end position="504"/>
    </location>
</feature>
<dbReference type="EMBL" id="BAABME010001938">
    <property type="protein sequence ID" value="GAA0152215.1"/>
    <property type="molecule type" value="Genomic_DNA"/>
</dbReference>
<sequence>MDHEDTVEFLITTVGSFLDERLVDNEQRMLQKEQCFERLAAENEALLNTENSEFRYSDQAVLANLDWGIDALEEAINTSNTETKMARLEYAEKMLQVCAMLNSTQKTAGVPNFYLSAWAHLNLAYLCKLRDDVHHAAIYLMEMFVIDPFFSRIDFAPQLWESLFLPHMSSVVGWYTQEKHRIMMDAIPDSNDLSFTEDFDLYFNESLVLSVRPDQAERMEKLEELYGQSLNENTKLYAKYYKDCLNVDDSSSPGKRVIQPMFPIAEPPMTPLQEVSRMVPDYVKFGPILTKNAGFSRVLKAKEDTGENLRYTSTTTSCQKLDTSPTWSQQSKDESFGEDPYNFYRESDLNEQPKDGAQKIGSPGMKDKVPEAKASVPPGITKSSKVSKKTTNPVASRRRSSVSSPNPGRQCKKELPVSTSRLATSPFMEHATSGSSTSAHGSATNSVHSDDEKMKQDNSRKDTSHSPIRGQLINNRLLDGMDEGSERCNPVLPMPEMSTPQSRPPKDFVCPITGLIFNDPLTLESGQTYERRAIEEWINRGNTTCPITRQPISAITLPKTNYVLKRLICSWREQHPDVAQEISYLHGSSCLTSPSPRERSLSATPVRSHHLTRASSIKGRTEKKSQRFMRTAVRTSENHMTSQAAIETIKPYISTLSTSEDLAECESAVLTIARIADSRIHTYLSSPTVVNGFMEILSASLNRDVLRSTIYILSDIIFADESVGETLTSVDTDFDTLSALLKNGLAEATVLIHLLKPSISQLSAQKFIPSLSKIISSKEEDLDDLPFVISPKDAALSLLEQIITGISESNRPCIVKEIIASGCVPALVRCIHRLDGRQSVVSILLFCMRSDRSCRNMIANRLELNPVVDLFHSGSDTVRGICIEFFSELVKLSRISLHREKLKIIKEEGAFSTMHTLLVYLQMSPMDQKPAIATLLIQLDLLVEPRKMSIYREEAIESLIEALCRRDFPASQSMALDALSSICGHMTASGKSCIGDWLLQIAGSTQSYSSSTKGLNQEIDETGMMVEEEKAASSWAKKLAFVLCNHEKGIIFKALKECLKSKSVEVKKSCLVMATWLVHMIFEFSDIGVRDVARKALLEHFINVLRTSKSLDEKILASLALKCFISDPSALDELGVYSKSIFKCLRKIKKSCTVANDILKALMNSPCLDMEELWHYSECFELEASMNGEFLSILFVRGRFISGHSDGTIKVWDVGRKNPRLVQEVRDHSKAVTCLQLSPSSDKLFSGSLDKTIRVWSIKQDEIHCIQVHDVKEPVLEMRANSDTVCFTSQGTGVKVHDWSGPPRHVNFNKHVKCLALSDTTLYCGCTGLSIQEIEIETQSSTTFYSGTRKILGKQTIYSLQLDNDRLYVGGSSVDGIAGKVFSITTKGVIGTLSSSFDIHQINVNNDLIFTASRCGIIEVWIKARMMKVASIRTGGEGSRKLTSITTDDHGDMIFAAFSDGKIQVWNLQ</sequence>
<dbReference type="InterPro" id="IPR011989">
    <property type="entry name" value="ARM-like"/>
</dbReference>
<keyword evidence="6" id="KW-0677">Repeat</keyword>
<feature type="repeat" description="WD" evidence="7">
    <location>
        <begin position="1225"/>
        <end position="1259"/>
    </location>
</feature>